<evidence type="ECO:0000256" key="11">
    <source>
        <dbReference type="ARBA" id="ARBA00023160"/>
    </source>
</evidence>
<dbReference type="CDD" id="cd03505">
    <property type="entry name" value="Delta9-FADS-like"/>
    <property type="match status" value="1"/>
</dbReference>
<keyword evidence="10 14" id="KW-0472">Membrane</keyword>
<evidence type="ECO:0000256" key="14">
    <source>
        <dbReference type="SAM" id="Phobius"/>
    </source>
</evidence>
<gene>
    <name evidence="16" type="ORF">BEMITA_LOCUS703</name>
</gene>
<dbReference type="Proteomes" id="UP001152759">
    <property type="component" value="Chromosome 1"/>
</dbReference>
<comment type="domain">
    <text evidence="12">The histidine box domains are involved in binding the catalytic metal ions.</text>
</comment>
<dbReference type="GO" id="GO:0005789">
    <property type="term" value="C:endoplasmic reticulum membrane"/>
    <property type="evidence" value="ECO:0007669"/>
    <property type="project" value="TreeGrafter"/>
</dbReference>
<evidence type="ECO:0000256" key="6">
    <source>
        <dbReference type="ARBA" id="ARBA00022989"/>
    </source>
</evidence>
<keyword evidence="8" id="KW-0408">Iron</keyword>
<dbReference type="PRINTS" id="PR00075">
    <property type="entry name" value="FACDDSATRASE"/>
</dbReference>
<evidence type="ECO:0000256" key="12">
    <source>
        <dbReference type="RuleBase" id="RU000581"/>
    </source>
</evidence>
<evidence type="ECO:0000256" key="4">
    <source>
        <dbReference type="ARBA" id="ARBA00022692"/>
    </source>
</evidence>
<keyword evidence="11 12" id="KW-0275">Fatty acid biosynthesis</keyword>
<feature type="transmembrane region" description="Helical" evidence="14">
    <location>
        <begin position="97"/>
        <end position="115"/>
    </location>
</feature>
<feature type="transmembrane region" description="Helical" evidence="14">
    <location>
        <begin position="210"/>
        <end position="230"/>
    </location>
</feature>
<comment type="subcellular location">
    <subcellularLocation>
        <location evidence="1">Membrane</location>
        <topology evidence="1">Multi-pass membrane protein</topology>
    </subcellularLocation>
</comment>
<dbReference type="PANTHER" id="PTHR11351">
    <property type="entry name" value="ACYL-COA DESATURASE"/>
    <property type="match status" value="1"/>
</dbReference>
<dbReference type="InterPro" id="IPR015876">
    <property type="entry name" value="Acyl-CoA_DS"/>
</dbReference>
<dbReference type="PANTHER" id="PTHR11351:SF31">
    <property type="entry name" value="DESATURASE 1, ISOFORM A-RELATED"/>
    <property type="match status" value="1"/>
</dbReference>
<dbReference type="AlphaFoldDB" id="A0A9N9ZZP6"/>
<evidence type="ECO:0000313" key="17">
    <source>
        <dbReference type="Proteomes" id="UP001152759"/>
    </source>
</evidence>
<evidence type="ECO:0000256" key="5">
    <source>
        <dbReference type="ARBA" id="ARBA00022832"/>
    </source>
</evidence>
<evidence type="ECO:0000256" key="13">
    <source>
        <dbReference type="SAM" id="MobiDB-lite"/>
    </source>
</evidence>
<sequence>MAPSNMLNTAARLSLGPESVEPLFNEQKERGKTKARTEPKPVPAIEEQTVDHSKQEAYRVRIVWKNVIFCSILHLKAIYGIYLIFTSAKIQTIVWGFLMYQAGILGITAGAHRLWSHGAYKAKWPLKLILIILNSSAFQNSVFEWVRDHRAHHKFSDTDGDPHNSQRGFFFSHVGWLLCRKHPDVMRKGSRIDIKDLEDDSLVQFQKRHFLKMVTLFCFIIPTVVPVYCWEETWKNAWYVAIVRYAFVLNIIWLVNSGAHRWGQRPYDKFIKATENAGLSFLSLGEGWHNYHHVFPWDYRTAELGKFQTNPTTAFIDFFAKIGWAYDLKTVPLSLIRKRANRTGTRKNNHEGEVWGWDDEDMSKKDKDHAIILLKKE</sequence>
<feature type="transmembrane region" description="Helical" evidence="14">
    <location>
        <begin position="62"/>
        <end position="85"/>
    </location>
</feature>
<evidence type="ECO:0000256" key="10">
    <source>
        <dbReference type="ARBA" id="ARBA00023136"/>
    </source>
</evidence>
<name>A0A9N9ZZP6_BEMTA</name>
<dbReference type="GO" id="GO:0005506">
    <property type="term" value="F:iron ion binding"/>
    <property type="evidence" value="ECO:0007669"/>
    <property type="project" value="TreeGrafter"/>
</dbReference>
<dbReference type="InterPro" id="IPR005804">
    <property type="entry name" value="FA_desaturase_dom"/>
</dbReference>
<feature type="domain" description="Fatty acid desaturase" evidence="15">
    <location>
        <begin position="94"/>
        <end position="296"/>
    </location>
</feature>
<feature type="compositionally biased region" description="Basic and acidic residues" evidence="13">
    <location>
        <begin position="26"/>
        <end position="39"/>
    </location>
</feature>
<reference evidence="16" key="1">
    <citation type="submission" date="2021-12" db="EMBL/GenBank/DDBJ databases">
        <authorList>
            <person name="King R."/>
        </authorList>
    </citation>
    <scope>NUCLEOTIDE SEQUENCE</scope>
</reference>
<proteinExistence type="inferred from homology"/>
<evidence type="ECO:0000259" key="15">
    <source>
        <dbReference type="Pfam" id="PF00487"/>
    </source>
</evidence>
<keyword evidence="5" id="KW-0276">Fatty acid metabolism</keyword>
<organism evidence="16 17">
    <name type="scientific">Bemisia tabaci</name>
    <name type="common">Sweetpotato whitefly</name>
    <name type="synonym">Aleurodes tabaci</name>
    <dbReference type="NCBI Taxonomy" id="7038"/>
    <lineage>
        <taxon>Eukaryota</taxon>
        <taxon>Metazoa</taxon>
        <taxon>Ecdysozoa</taxon>
        <taxon>Arthropoda</taxon>
        <taxon>Hexapoda</taxon>
        <taxon>Insecta</taxon>
        <taxon>Pterygota</taxon>
        <taxon>Neoptera</taxon>
        <taxon>Paraneoptera</taxon>
        <taxon>Hemiptera</taxon>
        <taxon>Sternorrhyncha</taxon>
        <taxon>Aleyrodoidea</taxon>
        <taxon>Aleyrodidae</taxon>
        <taxon>Aleyrodinae</taxon>
        <taxon>Bemisia</taxon>
    </lineage>
</organism>
<keyword evidence="17" id="KW-1185">Reference proteome</keyword>
<evidence type="ECO:0000313" key="16">
    <source>
        <dbReference type="EMBL" id="CAH0381009.1"/>
    </source>
</evidence>
<evidence type="ECO:0000256" key="1">
    <source>
        <dbReference type="ARBA" id="ARBA00004141"/>
    </source>
</evidence>
<feature type="transmembrane region" description="Helical" evidence="14">
    <location>
        <begin position="236"/>
        <end position="255"/>
    </location>
</feature>
<keyword evidence="9" id="KW-0443">Lipid metabolism</keyword>
<dbReference type="KEGG" id="btab:109041045"/>
<dbReference type="GO" id="GO:0004768">
    <property type="term" value="F:stearoyl-CoA 9-desaturase activity"/>
    <property type="evidence" value="ECO:0007669"/>
    <property type="project" value="TreeGrafter"/>
</dbReference>
<evidence type="ECO:0000256" key="3">
    <source>
        <dbReference type="ARBA" id="ARBA00022516"/>
    </source>
</evidence>
<evidence type="ECO:0000256" key="8">
    <source>
        <dbReference type="ARBA" id="ARBA00023004"/>
    </source>
</evidence>
<dbReference type="EMBL" id="OU963862">
    <property type="protein sequence ID" value="CAH0381009.1"/>
    <property type="molecule type" value="Genomic_DNA"/>
</dbReference>
<evidence type="ECO:0000256" key="9">
    <source>
        <dbReference type="ARBA" id="ARBA00023098"/>
    </source>
</evidence>
<keyword evidence="7 12" id="KW-0560">Oxidoreductase</keyword>
<comment type="similarity">
    <text evidence="2 12">Belongs to the fatty acid desaturase type 1 family.</text>
</comment>
<keyword evidence="6 14" id="KW-1133">Transmembrane helix</keyword>
<protein>
    <recommendedName>
        <fullName evidence="15">Fatty acid desaturase domain-containing protein</fullName>
    </recommendedName>
</protein>
<dbReference type="Pfam" id="PF00487">
    <property type="entry name" value="FA_desaturase"/>
    <property type="match status" value="1"/>
</dbReference>
<evidence type="ECO:0000256" key="7">
    <source>
        <dbReference type="ARBA" id="ARBA00023002"/>
    </source>
</evidence>
<dbReference type="GO" id="GO:0006636">
    <property type="term" value="P:unsaturated fatty acid biosynthetic process"/>
    <property type="evidence" value="ECO:0007669"/>
    <property type="project" value="TreeGrafter"/>
</dbReference>
<feature type="region of interest" description="Disordered" evidence="13">
    <location>
        <begin position="1"/>
        <end position="47"/>
    </location>
</feature>
<keyword evidence="3 12" id="KW-0444">Lipid biosynthesis</keyword>
<evidence type="ECO:0000256" key="2">
    <source>
        <dbReference type="ARBA" id="ARBA00009295"/>
    </source>
</evidence>
<comment type="cofactor">
    <cofactor evidence="12">
        <name>Fe(2+)</name>
        <dbReference type="ChEBI" id="CHEBI:29033"/>
    </cofactor>
</comment>
<keyword evidence="4 12" id="KW-0812">Transmembrane</keyword>
<accession>A0A9N9ZZP6</accession>